<proteinExistence type="predicted"/>
<gene>
    <name evidence="2" type="ORF">ML536_13730</name>
</gene>
<evidence type="ECO:0000256" key="1">
    <source>
        <dbReference type="SAM" id="Phobius"/>
    </source>
</evidence>
<name>A0AA41QQ05_9HYPH</name>
<evidence type="ECO:0000313" key="2">
    <source>
        <dbReference type="EMBL" id="MCI0127884.1"/>
    </source>
</evidence>
<accession>A0AA41QQ05</accession>
<feature type="transmembrane region" description="Helical" evidence="1">
    <location>
        <begin position="123"/>
        <end position="142"/>
    </location>
</feature>
<keyword evidence="1" id="KW-0472">Membrane</keyword>
<keyword evidence="1" id="KW-0812">Transmembrane</keyword>
<dbReference type="Pfam" id="PF13160">
    <property type="entry name" value="DUF3995"/>
    <property type="match status" value="1"/>
</dbReference>
<dbReference type="InterPro" id="IPR025058">
    <property type="entry name" value="DUF3995"/>
</dbReference>
<dbReference type="EMBL" id="JALAZD010000001">
    <property type="protein sequence ID" value="MCI0127884.1"/>
    <property type="molecule type" value="Genomic_DNA"/>
</dbReference>
<sequence length="143" mass="15724">MNMVIASLVCIALLAVSLAHFMWAFNRPWPIRDRKLLAKTVVGFAGVETMPPWYMSLGVAILTFLAAFFVLALADHTGGGPTTTLIGALIGLVFLGRGIVGYLPFWQRLTPEEPFRTNDFRVYSPLCLLVGAGFFALVFMRLA</sequence>
<dbReference type="AlphaFoldDB" id="A0AA41QQ05"/>
<comment type="caution">
    <text evidence="2">The sequence shown here is derived from an EMBL/GenBank/DDBJ whole genome shotgun (WGS) entry which is preliminary data.</text>
</comment>
<feature type="transmembrane region" description="Helical" evidence="1">
    <location>
        <begin position="85"/>
        <end position="103"/>
    </location>
</feature>
<evidence type="ECO:0000313" key="3">
    <source>
        <dbReference type="Proteomes" id="UP001156140"/>
    </source>
</evidence>
<dbReference type="Proteomes" id="UP001156140">
    <property type="component" value="Unassembled WGS sequence"/>
</dbReference>
<keyword evidence="3" id="KW-1185">Reference proteome</keyword>
<feature type="transmembrane region" description="Helical" evidence="1">
    <location>
        <begin position="53"/>
        <end position="73"/>
    </location>
</feature>
<reference evidence="2" key="1">
    <citation type="submission" date="2022-03" db="EMBL/GenBank/DDBJ databases">
        <title>The complete genome sequence of a Methyloterrigena soli.</title>
        <authorList>
            <person name="Zi Z."/>
        </authorList>
    </citation>
    <scope>NUCLEOTIDE SEQUENCE</scope>
    <source>
        <strain evidence="2">M48</strain>
    </source>
</reference>
<keyword evidence="1" id="KW-1133">Transmembrane helix</keyword>
<dbReference type="RefSeq" id="WP_182399825.1">
    <property type="nucleotide sequence ID" value="NZ_CP068983.1"/>
</dbReference>
<organism evidence="2 3">
    <name type="scientific">Paradevosia shaoguanensis</name>
    <dbReference type="NCBI Taxonomy" id="1335043"/>
    <lineage>
        <taxon>Bacteria</taxon>
        <taxon>Pseudomonadati</taxon>
        <taxon>Pseudomonadota</taxon>
        <taxon>Alphaproteobacteria</taxon>
        <taxon>Hyphomicrobiales</taxon>
        <taxon>Devosiaceae</taxon>
        <taxon>Paradevosia</taxon>
    </lineage>
</organism>
<protein>
    <submittedName>
        <fullName evidence="2">DUF3995 domain-containing protein</fullName>
    </submittedName>
</protein>